<evidence type="ECO:0000313" key="3">
    <source>
        <dbReference type="Proteomes" id="UP001597389"/>
    </source>
</evidence>
<protein>
    <submittedName>
        <fullName evidence="2">SprT-like domain-containing protein</fullName>
    </submittedName>
</protein>
<keyword evidence="3" id="KW-1185">Reference proteome</keyword>
<dbReference type="SMART" id="SM00731">
    <property type="entry name" value="SprT"/>
    <property type="match status" value="1"/>
</dbReference>
<dbReference type="InterPro" id="IPR006640">
    <property type="entry name" value="SprT-like_domain"/>
</dbReference>
<evidence type="ECO:0000259" key="1">
    <source>
        <dbReference type="SMART" id="SM00731"/>
    </source>
</evidence>
<dbReference type="Proteomes" id="UP001597389">
    <property type="component" value="Unassembled WGS sequence"/>
</dbReference>
<reference evidence="3" key="1">
    <citation type="journal article" date="2019" name="Int. J. Syst. Evol. Microbiol.">
        <title>The Global Catalogue of Microorganisms (GCM) 10K type strain sequencing project: providing services to taxonomists for standard genome sequencing and annotation.</title>
        <authorList>
            <consortium name="The Broad Institute Genomics Platform"/>
            <consortium name="The Broad Institute Genome Sequencing Center for Infectious Disease"/>
            <person name="Wu L."/>
            <person name="Ma J."/>
        </authorList>
    </citation>
    <scope>NUCLEOTIDE SEQUENCE [LARGE SCALE GENOMIC DNA]</scope>
    <source>
        <strain evidence="3">CCUG 57942</strain>
    </source>
</reference>
<comment type="caution">
    <text evidence="2">The sequence shown here is derived from an EMBL/GenBank/DDBJ whole genome shotgun (WGS) entry which is preliminary data.</text>
</comment>
<name>A0ABW4Z8F4_9BACT</name>
<dbReference type="Pfam" id="PF10263">
    <property type="entry name" value="SprT-like"/>
    <property type="match status" value="1"/>
</dbReference>
<sequence>MEEDIKQALAAILEEAMCRLEELAGAKFARSVSVGWNKRMRSTAGRAFWPEARVELNPKLLSISLEEVRRTLLHELAHLLAYHRCGRRRIAPHGVEWQQACADLGIPGERATHQLALPRRLQAKKWRYCCPSCGEAIERVRKMRRYVACYSCCQKYNGGRYNKRFELVVEAL</sequence>
<dbReference type="RefSeq" id="WP_377088785.1">
    <property type="nucleotide sequence ID" value="NZ_JBHSJL010000014.1"/>
</dbReference>
<dbReference type="EMBL" id="JBHUJB010000020">
    <property type="protein sequence ID" value="MFD2158035.1"/>
    <property type="molecule type" value="Genomic_DNA"/>
</dbReference>
<dbReference type="PANTHER" id="PTHR38773:SF1">
    <property type="entry name" value="PROTEIN SPRT"/>
    <property type="match status" value="1"/>
</dbReference>
<organism evidence="2 3">
    <name type="scientific">Rubritalea tangerina</name>
    <dbReference type="NCBI Taxonomy" id="430798"/>
    <lineage>
        <taxon>Bacteria</taxon>
        <taxon>Pseudomonadati</taxon>
        <taxon>Verrucomicrobiota</taxon>
        <taxon>Verrucomicrobiia</taxon>
        <taxon>Verrucomicrobiales</taxon>
        <taxon>Rubritaleaceae</taxon>
        <taxon>Rubritalea</taxon>
    </lineage>
</organism>
<feature type="domain" description="SprT-like" evidence="1">
    <location>
        <begin position="7"/>
        <end position="159"/>
    </location>
</feature>
<proteinExistence type="predicted"/>
<evidence type="ECO:0000313" key="2">
    <source>
        <dbReference type="EMBL" id="MFD2158035.1"/>
    </source>
</evidence>
<dbReference type="PANTHER" id="PTHR38773">
    <property type="entry name" value="PROTEIN SPRT"/>
    <property type="match status" value="1"/>
</dbReference>
<gene>
    <name evidence="2" type="ORF">ACFSW8_03895</name>
</gene>
<accession>A0ABW4Z8F4</accession>